<evidence type="ECO:0000256" key="1">
    <source>
        <dbReference type="ARBA" id="ARBA00002324"/>
    </source>
</evidence>
<keyword evidence="3 10" id="KW-0662">Pyridine nucleotide biosynthesis</keyword>
<evidence type="ECO:0000256" key="5">
    <source>
        <dbReference type="ARBA" id="ARBA00022695"/>
    </source>
</evidence>
<dbReference type="CDD" id="cd02165">
    <property type="entry name" value="NMNAT"/>
    <property type="match status" value="1"/>
</dbReference>
<evidence type="ECO:0000313" key="13">
    <source>
        <dbReference type="Proteomes" id="UP000255549"/>
    </source>
</evidence>
<protein>
    <recommendedName>
        <fullName evidence="10">Probable nicotinate-nucleotide adenylyltransferase</fullName>
        <ecNumber evidence="10">2.7.7.18</ecNumber>
    </recommendedName>
    <alternativeName>
        <fullName evidence="10">Deamido-NAD(+) diphosphorylase</fullName>
    </alternativeName>
    <alternativeName>
        <fullName evidence="10">Deamido-NAD(+) pyrophosphorylase</fullName>
    </alternativeName>
    <alternativeName>
        <fullName evidence="10">Nicotinate mononucleotide adenylyltransferase</fullName>
        <shortName evidence="10">NaMN adenylyltransferase</shortName>
    </alternativeName>
</protein>
<dbReference type="NCBIfam" id="NF000840">
    <property type="entry name" value="PRK00071.1-3"/>
    <property type="match status" value="1"/>
</dbReference>
<comment type="function">
    <text evidence="1 10">Catalyzes the reversible adenylation of nicotinate mononucleotide (NaMN) to nicotinic acid adenine dinucleotide (NaAD).</text>
</comment>
<dbReference type="PANTHER" id="PTHR39321">
    <property type="entry name" value="NICOTINATE-NUCLEOTIDE ADENYLYLTRANSFERASE-RELATED"/>
    <property type="match status" value="1"/>
</dbReference>
<gene>
    <name evidence="10 12" type="primary">nadD</name>
    <name evidence="12" type="ORF">NCTC11048_01655</name>
</gene>
<evidence type="ECO:0000256" key="6">
    <source>
        <dbReference type="ARBA" id="ARBA00022741"/>
    </source>
</evidence>
<dbReference type="Proteomes" id="UP000255549">
    <property type="component" value="Unassembled WGS sequence"/>
</dbReference>
<dbReference type="GO" id="GO:0004515">
    <property type="term" value="F:nicotinate-nucleotide adenylyltransferase activity"/>
    <property type="evidence" value="ECO:0007669"/>
    <property type="project" value="UniProtKB-UniRule"/>
</dbReference>
<dbReference type="InterPro" id="IPR004821">
    <property type="entry name" value="Cyt_trans-like"/>
</dbReference>
<dbReference type="SUPFAM" id="SSF52374">
    <property type="entry name" value="Nucleotidylyl transferase"/>
    <property type="match status" value="1"/>
</dbReference>
<evidence type="ECO:0000259" key="11">
    <source>
        <dbReference type="Pfam" id="PF01467"/>
    </source>
</evidence>
<keyword evidence="7 10" id="KW-0067">ATP-binding</keyword>
<name>A0A380G639_STAIN</name>
<evidence type="ECO:0000256" key="7">
    <source>
        <dbReference type="ARBA" id="ARBA00022840"/>
    </source>
</evidence>
<proteinExistence type="inferred from homology"/>
<dbReference type="EMBL" id="UHDP01000003">
    <property type="protein sequence ID" value="SUM46594.1"/>
    <property type="molecule type" value="Genomic_DNA"/>
</dbReference>
<evidence type="ECO:0000256" key="4">
    <source>
        <dbReference type="ARBA" id="ARBA00022679"/>
    </source>
</evidence>
<dbReference type="EC" id="2.7.7.18" evidence="10"/>
<dbReference type="STRING" id="1141106.GCA_000308095_00071"/>
<dbReference type="GO" id="GO:0005524">
    <property type="term" value="F:ATP binding"/>
    <property type="evidence" value="ECO:0007669"/>
    <property type="project" value="UniProtKB-KW"/>
</dbReference>
<dbReference type="Gene3D" id="3.40.50.620">
    <property type="entry name" value="HUPs"/>
    <property type="match status" value="1"/>
</dbReference>
<organism evidence="12 13">
    <name type="scientific">Staphylococcus intermedius NCTC 11048</name>
    <dbReference type="NCBI Taxonomy" id="1141106"/>
    <lineage>
        <taxon>Bacteria</taxon>
        <taxon>Bacillati</taxon>
        <taxon>Bacillota</taxon>
        <taxon>Bacilli</taxon>
        <taxon>Bacillales</taxon>
        <taxon>Staphylococcaceae</taxon>
        <taxon>Staphylococcus</taxon>
        <taxon>Staphylococcus intermedius group</taxon>
    </lineage>
</organism>
<comment type="catalytic activity">
    <reaction evidence="9 10">
        <text>nicotinate beta-D-ribonucleotide + ATP + H(+) = deamido-NAD(+) + diphosphate</text>
        <dbReference type="Rhea" id="RHEA:22860"/>
        <dbReference type="ChEBI" id="CHEBI:15378"/>
        <dbReference type="ChEBI" id="CHEBI:30616"/>
        <dbReference type="ChEBI" id="CHEBI:33019"/>
        <dbReference type="ChEBI" id="CHEBI:57502"/>
        <dbReference type="ChEBI" id="CHEBI:58437"/>
        <dbReference type="EC" id="2.7.7.18"/>
    </reaction>
</comment>
<keyword evidence="8 10" id="KW-0520">NAD</keyword>
<keyword evidence="6 10" id="KW-0547">Nucleotide-binding</keyword>
<evidence type="ECO:0000256" key="10">
    <source>
        <dbReference type="HAMAP-Rule" id="MF_00244"/>
    </source>
</evidence>
<dbReference type="InterPro" id="IPR014729">
    <property type="entry name" value="Rossmann-like_a/b/a_fold"/>
</dbReference>
<dbReference type="OrthoDB" id="5295945at2"/>
<evidence type="ECO:0000313" key="12">
    <source>
        <dbReference type="EMBL" id="SUM46594.1"/>
    </source>
</evidence>
<evidence type="ECO:0000256" key="3">
    <source>
        <dbReference type="ARBA" id="ARBA00022642"/>
    </source>
</evidence>
<comment type="similarity">
    <text evidence="10">Belongs to the NadD family.</text>
</comment>
<keyword evidence="13" id="KW-1185">Reference proteome</keyword>
<comment type="pathway">
    <text evidence="2 10">Cofactor biosynthesis; NAD(+) biosynthesis; deamido-NAD(+) from nicotinate D-ribonucleotide: step 1/1.</text>
</comment>
<keyword evidence="4 10" id="KW-0808">Transferase</keyword>
<accession>A0A380G639</accession>
<evidence type="ECO:0000256" key="9">
    <source>
        <dbReference type="ARBA" id="ARBA00048721"/>
    </source>
</evidence>
<dbReference type="Pfam" id="PF01467">
    <property type="entry name" value="CTP_transf_like"/>
    <property type="match status" value="1"/>
</dbReference>
<evidence type="ECO:0000256" key="2">
    <source>
        <dbReference type="ARBA" id="ARBA00005019"/>
    </source>
</evidence>
<dbReference type="RefSeq" id="WP_019169727.1">
    <property type="nucleotide sequence ID" value="NZ_CAIB01000280.1"/>
</dbReference>
<dbReference type="NCBIfam" id="TIGR00482">
    <property type="entry name" value="nicotinate (nicotinamide) nucleotide adenylyltransferase"/>
    <property type="match status" value="1"/>
</dbReference>
<evidence type="ECO:0000256" key="8">
    <source>
        <dbReference type="ARBA" id="ARBA00023027"/>
    </source>
</evidence>
<sequence>MKTIVVYGGQFNPIHSGHEMVASEVNAAIQPDHFYFMPSFMSPLKKHDALIEVEHRIKMVEMVIENLGFGTLRLDEIERKGQSYTYDTLLNIHHESPDAKLYFVIGTDQYEQLDRWYQIDALKTFVTFVVVNRGDVIQTDDNTIICVNIPEMAISSTEIRQRRSQEQTIHMWVPLNVEHYILKEGLYGSNIRD</sequence>
<reference evidence="12 13" key="1">
    <citation type="submission" date="2018-06" db="EMBL/GenBank/DDBJ databases">
        <authorList>
            <consortium name="Pathogen Informatics"/>
            <person name="Doyle S."/>
        </authorList>
    </citation>
    <scope>NUCLEOTIDE SEQUENCE [LARGE SCALE GENOMIC DNA]</scope>
    <source>
        <strain evidence="13">NCTC 11048</strain>
    </source>
</reference>
<dbReference type="PANTHER" id="PTHR39321:SF3">
    <property type="entry name" value="PHOSPHOPANTETHEINE ADENYLYLTRANSFERASE"/>
    <property type="match status" value="1"/>
</dbReference>
<dbReference type="AlphaFoldDB" id="A0A380G639"/>
<dbReference type="HAMAP" id="MF_00244">
    <property type="entry name" value="NaMN_adenylyltr"/>
    <property type="match status" value="1"/>
</dbReference>
<dbReference type="UniPathway" id="UPA00253">
    <property type="reaction ID" value="UER00332"/>
</dbReference>
<dbReference type="GO" id="GO:0009435">
    <property type="term" value="P:NAD+ biosynthetic process"/>
    <property type="evidence" value="ECO:0007669"/>
    <property type="project" value="UniProtKB-UniRule"/>
</dbReference>
<dbReference type="InterPro" id="IPR005248">
    <property type="entry name" value="NadD/NMNAT"/>
</dbReference>
<feature type="domain" description="Cytidyltransferase-like" evidence="11">
    <location>
        <begin position="6"/>
        <end position="162"/>
    </location>
</feature>
<keyword evidence="5 10" id="KW-0548">Nucleotidyltransferase</keyword>